<dbReference type="RefSeq" id="WP_271054086.1">
    <property type="nucleotide sequence ID" value="NZ_JAQIIO010000004.1"/>
</dbReference>
<dbReference type="InterPro" id="IPR036844">
    <property type="entry name" value="Hint_dom_sf"/>
</dbReference>
<dbReference type="Proteomes" id="UP001528040">
    <property type="component" value="Unassembled WGS sequence"/>
</dbReference>
<dbReference type="SUPFAM" id="SSF51294">
    <property type="entry name" value="Hedgehog/intein (Hint) domain"/>
    <property type="match status" value="1"/>
</dbReference>
<evidence type="ECO:0000259" key="1">
    <source>
        <dbReference type="Pfam" id="PF13403"/>
    </source>
</evidence>
<comment type="caution">
    <text evidence="2">The sequence shown here is derived from an EMBL/GenBank/DDBJ whole genome shotgun (WGS) entry which is preliminary data.</text>
</comment>
<gene>
    <name evidence="2" type="ORF">O2N63_09835</name>
</gene>
<dbReference type="EMBL" id="JAQIIO010000004">
    <property type="protein sequence ID" value="MDA5094384.1"/>
    <property type="molecule type" value="Genomic_DNA"/>
</dbReference>
<proteinExistence type="predicted"/>
<evidence type="ECO:0000313" key="2">
    <source>
        <dbReference type="EMBL" id="MDA5094384.1"/>
    </source>
</evidence>
<organism evidence="2 3">
    <name type="scientific">Aliiroseovarius salicola</name>
    <dbReference type="NCBI Taxonomy" id="3009082"/>
    <lineage>
        <taxon>Bacteria</taxon>
        <taxon>Pseudomonadati</taxon>
        <taxon>Pseudomonadota</taxon>
        <taxon>Alphaproteobacteria</taxon>
        <taxon>Rhodobacterales</taxon>
        <taxon>Paracoccaceae</taxon>
        <taxon>Aliiroseovarius</taxon>
    </lineage>
</organism>
<feature type="domain" description="Hedgehog/Intein (Hint)" evidence="1">
    <location>
        <begin position="20"/>
        <end position="131"/>
    </location>
</feature>
<dbReference type="InterPro" id="IPR028992">
    <property type="entry name" value="Hedgehog/Intein_dom"/>
</dbReference>
<name>A0ABT4W1T2_9RHOB</name>
<reference evidence="2 3" key="1">
    <citation type="submission" date="2023-01" db="EMBL/GenBank/DDBJ databases">
        <authorList>
            <person name="Yoon J.-W."/>
        </authorList>
    </citation>
    <scope>NUCLEOTIDE SEQUENCE [LARGE SCALE GENOMIC DNA]</scope>
    <source>
        <strain evidence="2 3">KMU-50</strain>
    </source>
</reference>
<evidence type="ECO:0000313" key="3">
    <source>
        <dbReference type="Proteomes" id="UP001528040"/>
    </source>
</evidence>
<accession>A0ABT4W1T2</accession>
<sequence length="135" mass="14765">MTVHEINSEFEAFTSAKAGLAKGTIILTLRGEVAVEDLCEGDRIITRGIGAQPLRAIHQHNGNAAVVRKNSLGENRPERDMRVAPDQALFLRGDTPTLTKASKMAKEIVKKTTLYRLVFDRPHVIYADGAELAVA</sequence>
<keyword evidence="3" id="KW-1185">Reference proteome</keyword>
<protein>
    <submittedName>
        <fullName evidence="2">Hint domain-containing protein</fullName>
    </submittedName>
</protein>
<dbReference type="Pfam" id="PF13403">
    <property type="entry name" value="Hint_2"/>
    <property type="match status" value="1"/>
</dbReference>